<accession>A0A812AP32</accession>
<feature type="chain" id="PRO_5032633557" evidence="1">
    <location>
        <begin position="23"/>
        <end position="165"/>
    </location>
</feature>
<dbReference type="Proteomes" id="UP000597762">
    <property type="component" value="Unassembled WGS sequence"/>
</dbReference>
<comment type="caution">
    <text evidence="2">The sequence shown here is derived from an EMBL/GenBank/DDBJ whole genome shotgun (WGS) entry which is preliminary data.</text>
</comment>
<evidence type="ECO:0000313" key="3">
    <source>
        <dbReference type="Proteomes" id="UP000597762"/>
    </source>
</evidence>
<gene>
    <name evidence="2" type="ORF">SPHA_1341</name>
</gene>
<evidence type="ECO:0000256" key="1">
    <source>
        <dbReference type="SAM" id="SignalP"/>
    </source>
</evidence>
<name>A0A812AP32_ACAPH</name>
<sequence length="165" mass="18537">MQFPLLKYILSLILLLFYPASHFHGLINCNDFFPGSSALSVSFPSPSVWYVFFLGHSDPPIFIPNSLLFLHFLPDSSVPPVIFPKCLHFPHSFTQALYFFQPFSCSNHSSICEVSIKPINLTQLSCSTTSSSFPEGKYLSHVQSHSMFPLETKNISLFTKSIPPS</sequence>
<reference evidence="2" key="1">
    <citation type="submission" date="2021-01" db="EMBL/GenBank/DDBJ databases">
        <authorList>
            <person name="Li R."/>
            <person name="Bekaert M."/>
        </authorList>
    </citation>
    <scope>NUCLEOTIDE SEQUENCE</scope>
    <source>
        <strain evidence="2">Farmed</strain>
    </source>
</reference>
<organism evidence="2 3">
    <name type="scientific">Acanthosepion pharaonis</name>
    <name type="common">Pharaoh cuttlefish</name>
    <name type="synonym">Sepia pharaonis</name>
    <dbReference type="NCBI Taxonomy" id="158019"/>
    <lineage>
        <taxon>Eukaryota</taxon>
        <taxon>Metazoa</taxon>
        <taxon>Spiralia</taxon>
        <taxon>Lophotrochozoa</taxon>
        <taxon>Mollusca</taxon>
        <taxon>Cephalopoda</taxon>
        <taxon>Coleoidea</taxon>
        <taxon>Decapodiformes</taxon>
        <taxon>Sepiida</taxon>
        <taxon>Sepiina</taxon>
        <taxon>Sepiidae</taxon>
        <taxon>Acanthosepion</taxon>
    </lineage>
</organism>
<dbReference type="AlphaFoldDB" id="A0A812AP32"/>
<evidence type="ECO:0000313" key="2">
    <source>
        <dbReference type="EMBL" id="CAE1143710.1"/>
    </source>
</evidence>
<feature type="signal peptide" evidence="1">
    <location>
        <begin position="1"/>
        <end position="22"/>
    </location>
</feature>
<proteinExistence type="predicted"/>
<protein>
    <submittedName>
        <fullName evidence="2">Uncharacterized protein</fullName>
    </submittedName>
</protein>
<keyword evidence="3" id="KW-1185">Reference proteome</keyword>
<dbReference type="EMBL" id="CAHIKZ030000037">
    <property type="protein sequence ID" value="CAE1143710.1"/>
    <property type="molecule type" value="Genomic_DNA"/>
</dbReference>
<keyword evidence="1" id="KW-0732">Signal</keyword>